<proteinExistence type="predicted"/>
<comment type="caution">
    <text evidence="1">The sequence shown here is derived from an EMBL/GenBank/DDBJ whole genome shotgun (WGS) entry which is preliminary data.</text>
</comment>
<evidence type="ECO:0000313" key="1">
    <source>
        <dbReference type="EMBL" id="HDD52941.1"/>
    </source>
</evidence>
<dbReference type="EMBL" id="DQWS01000100">
    <property type="protein sequence ID" value="HDD52941.1"/>
    <property type="molecule type" value="Genomic_DNA"/>
</dbReference>
<organism evidence="1">
    <name type="scientific">Thermosulfidibacter takaii</name>
    <dbReference type="NCBI Taxonomy" id="412593"/>
    <lineage>
        <taxon>Bacteria</taxon>
        <taxon>Pseudomonadati</taxon>
        <taxon>Thermosulfidibacterota</taxon>
        <taxon>Thermosulfidibacteria</taxon>
        <taxon>Thermosulfidibacterales</taxon>
        <taxon>Thermosulfidibacteraceae</taxon>
    </lineage>
</organism>
<protein>
    <submittedName>
        <fullName evidence="1">Uncharacterized protein</fullName>
    </submittedName>
</protein>
<accession>A0A7C0U6E3</accession>
<name>A0A7C0U6E3_9BACT</name>
<dbReference type="Proteomes" id="UP000885690">
    <property type="component" value="Unassembled WGS sequence"/>
</dbReference>
<gene>
    <name evidence="1" type="ORF">ENF32_02585</name>
</gene>
<sequence length="243" mass="26375">MAGFLGKGEVYIDRDLQGKFLPIGNAIKFAIAETEADVKERISRRIDTYGQALDRVALAKPAKITIELNEIDAKNLAVALRGLVEDVTDSGSVTGEDATAALGAYVKLAHDGIDEATVAVTNEDGSTTYTKDTDYEIRGSVGLLKALEGGDITDGQALKVDYQYNETCKKILGSKKTEIEGALILEGINMANNKACRVYVWKARLMPTSEVDFLAEDFTGITLEGTLLTPPNKTEPYEVRYVE</sequence>
<dbReference type="AlphaFoldDB" id="A0A7C0U6E3"/>
<reference evidence="1" key="1">
    <citation type="journal article" date="2020" name="mSystems">
        <title>Genome- and Community-Level Interaction Insights into Carbon Utilization and Element Cycling Functions of Hydrothermarchaeota in Hydrothermal Sediment.</title>
        <authorList>
            <person name="Zhou Z."/>
            <person name="Liu Y."/>
            <person name="Xu W."/>
            <person name="Pan J."/>
            <person name="Luo Z.H."/>
            <person name="Li M."/>
        </authorList>
    </citation>
    <scope>NUCLEOTIDE SEQUENCE [LARGE SCALE GENOMIC DNA]</scope>
    <source>
        <strain evidence="1">HyVt-115</strain>
    </source>
</reference>